<gene>
    <name evidence="1" type="ORF">OGM63_05600</name>
</gene>
<sequence length="60" mass="6614">MMTQMQGAIAILHDLDDQEFARNAAVAARQGVLDFSAQRYQNFINAVRSAVSNVSEVNTE</sequence>
<accession>A0ABT3AV55</accession>
<dbReference type="Proteomes" id="UP001526143">
    <property type="component" value="Unassembled WGS sequence"/>
</dbReference>
<evidence type="ECO:0000313" key="2">
    <source>
        <dbReference type="Proteomes" id="UP001526143"/>
    </source>
</evidence>
<reference evidence="1 2" key="1">
    <citation type="submission" date="2022-10" db="EMBL/GenBank/DDBJ databases">
        <title>Identification of biosynthetic pathway for the production of the potent trypsin inhibitor radiosumin.</title>
        <authorList>
            <person name="Fewer D.P."/>
            <person name="Delbaje E."/>
            <person name="Ouyang X."/>
            <person name="Agostino P.D."/>
            <person name="Wahlsten M."/>
            <person name="Jokela J."/>
            <person name="Permi P."/>
            <person name="Haapaniemi E."/>
            <person name="Koistinen H."/>
        </authorList>
    </citation>
    <scope>NUCLEOTIDE SEQUENCE [LARGE SCALE GENOMIC DNA]</scope>
    <source>
        <strain evidence="1 2">NIES-515</strain>
    </source>
</reference>
<organism evidence="1 2">
    <name type="scientific">Plectonema radiosum NIES-515</name>
    <dbReference type="NCBI Taxonomy" id="2986073"/>
    <lineage>
        <taxon>Bacteria</taxon>
        <taxon>Bacillati</taxon>
        <taxon>Cyanobacteriota</taxon>
        <taxon>Cyanophyceae</taxon>
        <taxon>Oscillatoriophycideae</taxon>
        <taxon>Oscillatoriales</taxon>
        <taxon>Microcoleaceae</taxon>
        <taxon>Plectonema</taxon>
    </lineage>
</organism>
<dbReference type="EMBL" id="JAOWRF010000085">
    <property type="protein sequence ID" value="MCV3213007.1"/>
    <property type="molecule type" value="Genomic_DNA"/>
</dbReference>
<protein>
    <submittedName>
        <fullName evidence="1">Uncharacterized protein</fullName>
    </submittedName>
</protein>
<evidence type="ECO:0000313" key="1">
    <source>
        <dbReference type="EMBL" id="MCV3213007.1"/>
    </source>
</evidence>
<keyword evidence="2" id="KW-1185">Reference proteome</keyword>
<name>A0ABT3AV55_9CYAN</name>
<comment type="caution">
    <text evidence="1">The sequence shown here is derived from an EMBL/GenBank/DDBJ whole genome shotgun (WGS) entry which is preliminary data.</text>
</comment>
<dbReference type="RefSeq" id="WP_263744511.1">
    <property type="nucleotide sequence ID" value="NZ_JAOWRF010000085.1"/>
</dbReference>
<proteinExistence type="predicted"/>